<dbReference type="KEGG" id="pco:PHACADRAFT_200389"/>
<dbReference type="AlphaFoldDB" id="K5ULB9"/>
<evidence type="ECO:0000256" key="9">
    <source>
        <dbReference type="PROSITE-ProRule" id="PRU10141"/>
    </source>
</evidence>
<evidence type="ECO:0000256" key="5">
    <source>
        <dbReference type="ARBA" id="ARBA00022777"/>
    </source>
</evidence>
<dbReference type="CDD" id="cd05123">
    <property type="entry name" value="STKc_AGC"/>
    <property type="match status" value="1"/>
</dbReference>
<dbReference type="HOGENOM" id="CLU_457902_0_0_1"/>
<dbReference type="InterPro" id="IPR050236">
    <property type="entry name" value="Ser_Thr_kinase_AGC"/>
</dbReference>
<dbReference type="InterPro" id="IPR008271">
    <property type="entry name" value="Ser/Thr_kinase_AS"/>
</dbReference>
<evidence type="ECO:0000256" key="7">
    <source>
        <dbReference type="ARBA" id="ARBA00047899"/>
    </source>
</evidence>
<dbReference type="STRING" id="650164.K5ULB9"/>
<evidence type="ECO:0000256" key="3">
    <source>
        <dbReference type="ARBA" id="ARBA00022679"/>
    </source>
</evidence>
<feature type="binding site" evidence="9">
    <location>
        <position position="170"/>
    </location>
    <ligand>
        <name>ATP</name>
        <dbReference type="ChEBI" id="CHEBI:30616"/>
    </ligand>
</feature>
<dbReference type="PROSITE" id="PS50011">
    <property type="entry name" value="PROTEIN_KINASE_DOM"/>
    <property type="match status" value="1"/>
</dbReference>
<comment type="catalytic activity">
    <reaction evidence="7">
        <text>L-threonyl-[protein] + ATP = O-phospho-L-threonyl-[protein] + ADP + H(+)</text>
        <dbReference type="Rhea" id="RHEA:46608"/>
        <dbReference type="Rhea" id="RHEA-COMP:11060"/>
        <dbReference type="Rhea" id="RHEA-COMP:11605"/>
        <dbReference type="ChEBI" id="CHEBI:15378"/>
        <dbReference type="ChEBI" id="CHEBI:30013"/>
        <dbReference type="ChEBI" id="CHEBI:30616"/>
        <dbReference type="ChEBI" id="CHEBI:61977"/>
        <dbReference type="ChEBI" id="CHEBI:456216"/>
        <dbReference type="EC" id="2.7.11.1"/>
    </reaction>
</comment>
<keyword evidence="12" id="KW-1185">Reference proteome</keyword>
<dbReference type="SUPFAM" id="SSF56112">
    <property type="entry name" value="Protein kinase-like (PK-like)"/>
    <property type="match status" value="1"/>
</dbReference>
<evidence type="ECO:0000313" key="12">
    <source>
        <dbReference type="Proteomes" id="UP000008370"/>
    </source>
</evidence>
<accession>K5ULB9</accession>
<keyword evidence="2" id="KW-0723">Serine/threonine-protein kinase</keyword>
<dbReference type="OrthoDB" id="68483at2759"/>
<keyword evidence="4 9" id="KW-0547">Nucleotide-binding</keyword>
<keyword evidence="5" id="KW-0418">Kinase</keyword>
<proteinExistence type="predicted"/>
<protein>
    <recommendedName>
        <fullName evidence="1">non-specific serine/threonine protein kinase</fullName>
        <ecNumber evidence="1">2.7.11.1</ecNumber>
    </recommendedName>
</protein>
<dbReference type="GeneID" id="18911501"/>
<dbReference type="EMBL" id="JH930478">
    <property type="protein sequence ID" value="EKM50446.1"/>
    <property type="molecule type" value="Genomic_DNA"/>
</dbReference>
<evidence type="ECO:0000256" key="2">
    <source>
        <dbReference type="ARBA" id="ARBA00022527"/>
    </source>
</evidence>
<evidence type="ECO:0000256" key="1">
    <source>
        <dbReference type="ARBA" id="ARBA00012513"/>
    </source>
</evidence>
<dbReference type="InterPro" id="IPR000719">
    <property type="entry name" value="Prot_kinase_dom"/>
</dbReference>
<comment type="catalytic activity">
    <reaction evidence="8">
        <text>L-seryl-[protein] + ATP = O-phospho-L-seryl-[protein] + ADP + H(+)</text>
        <dbReference type="Rhea" id="RHEA:17989"/>
        <dbReference type="Rhea" id="RHEA-COMP:9863"/>
        <dbReference type="Rhea" id="RHEA-COMP:11604"/>
        <dbReference type="ChEBI" id="CHEBI:15378"/>
        <dbReference type="ChEBI" id="CHEBI:29999"/>
        <dbReference type="ChEBI" id="CHEBI:30616"/>
        <dbReference type="ChEBI" id="CHEBI:83421"/>
        <dbReference type="ChEBI" id="CHEBI:456216"/>
        <dbReference type="EC" id="2.7.11.1"/>
    </reaction>
</comment>
<dbReference type="Gene3D" id="1.10.510.10">
    <property type="entry name" value="Transferase(Phosphotransferase) domain 1"/>
    <property type="match status" value="1"/>
</dbReference>
<evidence type="ECO:0000256" key="6">
    <source>
        <dbReference type="ARBA" id="ARBA00022840"/>
    </source>
</evidence>
<dbReference type="GO" id="GO:0004674">
    <property type="term" value="F:protein serine/threonine kinase activity"/>
    <property type="evidence" value="ECO:0007669"/>
    <property type="project" value="UniProtKB-KW"/>
</dbReference>
<evidence type="ECO:0000256" key="8">
    <source>
        <dbReference type="ARBA" id="ARBA00048679"/>
    </source>
</evidence>
<dbReference type="InterPro" id="IPR011009">
    <property type="entry name" value="Kinase-like_dom_sf"/>
</dbReference>
<dbReference type="InParanoid" id="K5ULB9"/>
<dbReference type="PANTHER" id="PTHR24356">
    <property type="entry name" value="SERINE/THREONINE-PROTEIN KINASE"/>
    <property type="match status" value="1"/>
</dbReference>
<feature type="domain" description="Protein kinase" evidence="10">
    <location>
        <begin position="141"/>
        <end position="408"/>
    </location>
</feature>
<dbReference type="Pfam" id="PF00069">
    <property type="entry name" value="Pkinase"/>
    <property type="match status" value="1"/>
</dbReference>
<dbReference type="GO" id="GO:0005524">
    <property type="term" value="F:ATP binding"/>
    <property type="evidence" value="ECO:0007669"/>
    <property type="project" value="UniProtKB-UniRule"/>
</dbReference>
<dbReference type="PANTHER" id="PTHR24356:SF1">
    <property type="entry name" value="SERINE_THREONINE-PROTEIN KINASE GREATWALL"/>
    <property type="match status" value="1"/>
</dbReference>
<dbReference type="SMART" id="SM00220">
    <property type="entry name" value="S_TKc"/>
    <property type="match status" value="1"/>
</dbReference>
<organism evidence="11 12">
    <name type="scientific">Phanerochaete carnosa (strain HHB-10118-sp)</name>
    <name type="common">White-rot fungus</name>
    <name type="synonym">Peniophora carnosa</name>
    <dbReference type="NCBI Taxonomy" id="650164"/>
    <lineage>
        <taxon>Eukaryota</taxon>
        <taxon>Fungi</taxon>
        <taxon>Dikarya</taxon>
        <taxon>Basidiomycota</taxon>
        <taxon>Agaricomycotina</taxon>
        <taxon>Agaricomycetes</taxon>
        <taxon>Polyporales</taxon>
        <taxon>Phanerochaetaceae</taxon>
        <taxon>Phanerochaete</taxon>
    </lineage>
</organism>
<keyword evidence="6 9" id="KW-0067">ATP-binding</keyword>
<dbReference type="Gene3D" id="3.30.200.20">
    <property type="entry name" value="Phosphorylase Kinase, domain 1"/>
    <property type="match status" value="1"/>
</dbReference>
<keyword evidence="3" id="KW-0808">Transferase</keyword>
<evidence type="ECO:0000313" key="11">
    <source>
        <dbReference type="EMBL" id="EKM50446.1"/>
    </source>
</evidence>
<gene>
    <name evidence="11" type="ORF">PHACADRAFT_200389</name>
</gene>
<name>K5ULB9_PHACS</name>
<dbReference type="Proteomes" id="UP000008370">
    <property type="component" value="Unassembled WGS sequence"/>
</dbReference>
<dbReference type="PROSITE" id="PS00107">
    <property type="entry name" value="PROTEIN_KINASE_ATP"/>
    <property type="match status" value="1"/>
</dbReference>
<dbReference type="InterPro" id="IPR017441">
    <property type="entry name" value="Protein_kinase_ATP_BS"/>
</dbReference>
<dbReference type="InterPro" id="IPR045270">
    <property type="entry name" value="STKc_AGC"/>
</dbReference>
<dbReference type="PROSITE" id="PS00108">
    <property type="entry name" value="PROTEIN_KINASE_ST"/>
    <property type="match status" value="1"/>
</dbReference>
<evidence type="ECO:0000256" key="4">
    <source>
        <dbReference type="ARBA" id="ARBA00022741"/>
    </source>
</evidence>
<sequence>MGLFAKFKTFGRENKDKSEDVKIMIQVRHVSESVEEKENSLSFVIHTTCMAEQILPALLNDAAHSPEVLSLRTSRRLSGRAYGATSCSTLSTSLTVVASVSHCNLKISTVATCEDLDLPAASPALVLKSSSRSLRLKVSDFKQVRPLGFGAYGDVYLVEHEPTQTRVAMKVMNKRTVDEAAVVREKNILQQVGTRGSNGINEFLGSFHNHDNYYLLMKYYPGGDLRQQIRRRGRFPLDLVRMYGAELLVAIKTLHDLGIVHRDIKPDNILISETGHLILTDFGMAKSVITSGCQFFPGSEMHEFLRTWCGTLQYMSPEVYQGMPYAFSADVWSFAIVVFEMLVGRTPWTGHWDDDRALTEQKLLHTTLDGWLDGKKIDDCTRSFLEMMLETEPSWRLTLMEATGHPFFDDFDWSSILNGTNDIPNVGVPLVRAASHGSETFLGSFSGGGVYPVEEDPHPEFHYAASVFEVKNEDEPMSMVEEQSIVSHDTFDDIPLGSSESIARDVIPSPPQVLNMAPPPAFFGMMAGITTTVTIVAEEESEPLNDKFIDQRDISIPPGVAMAVAIRHPSIFKRLVSWFSSVTSSITRICSRLSFR</sequence>
<dbReference type="RefSeq" id="XP_007400718.1">
    <property type="nucleotide sequence ID" value="XM_007400656.1"/>
</dbReference>
<dbReference type="GO" id="GO:0035556">
    <property type="term" value="P:intracellular signal transduction"/>
    <property type="evidence" value="ECO:0007669"/>
    <property type="project" value="TreeGrafter"/>
</dbReference>
<reference evidence="11 12" key="1">
    <citation type="journal article" date="2012" name="BMC Genomics">
        <title>Comparative genomics of the white-rot fungi, Phanerochaete carnosa and P. chrysosporium, to elucidate the genetic basis of the distinct wood types they colonize.</title>
        <authorList>
            <person name="Suzuki H."/>
            <person name="MacDonald J."/>
            <person name="Syed K."/>
            <person name="Salamov A."/>
            <person name="Hori C."/>
            <person name="Aerts A."/>
            <person name="Henrissat B."/>
            <person name="Wiebenga A."/>
            <person name="vanKuyk P.A."/>
            <person name="Barry K."/>
            <person name="Lindquist E."/>
            <person name="LaButti K."/>
            <person name="Lapidus A."/>
            <person name="Lucas S."/>
            <person name="Coutinho P."/>
            <person name="Gong Y."/>
            <person name="Samejima M."/>
            <person name="Mahadevan R."/>
            <person name="Abou-Zaid M."/>
            <person name="de Vries R.P."/>
            <person name="Igarashi K."/>
            <person name="Yadav J.S."/>
            <person name="Grigoriev I.V."/>
            <person name="Master E.R."/>
        </authorList>
    </citation>
    <scope>NUCLEOTIDE SEQUENCE [LARGE SCALE GENOMIC DNA]</scope>
    <source>
        <strain evidence="11 12">HHB-10118-sp</strain>
    </source>
</reference>
<evidence type="ECO:0000259" key="10">
    <source>
        <dbReference type="PROSITE" id="PS50011"/>
    </source>
</evidence>
<dbReference type="EC" id="2.7.11.1" evidence="1"/>